<dbReference type="PRINTS" id="PR00466">
    <property type="entry name" value="GP91PHOX"/>
</dbReference>
<feature type="transmembrane region" description="Helical" evidence="12">
    <location>
        <begin position="38"/>
        <end position="58"/>
    </location>
</feature>
<organism evidence="14 15">
    <name type="scientific">Smittium mucronatum</name>
    <dbReference type="NCBI Taxonomy" id="133383"/>
    <lineage>
        <taxon>Eukaryota</taxon>
        <taxon>Fungi</taxon>
        <taxon>Fungi incertae sedis</taxon>
        <taxon>Zoopagomycota</taxon>
        <taxon>Kickxellomycotina</taxon>
        <taxon>Harpellomycetes</taxon>
        <taxon>Harpellales</taxon>
        <taxon>Legeriomycetaceae</taxon>
        <taxon>Smittium</taxon>
    </lineage>
</organism>
<dbReference type="GO" id="GO:0006811">
    <property type="term" value="P:monoatomic ion transport"/>
    <property type="evidence" value="ECO:0007669"/>
    <property type="project" value="UniProtKB-KW"/>
</dbReference>
<protein>
    <submittedName>
        <fullName evidence="14">Superoxide-generating NADPH oxidase heavy chain subunit A</fullName>
    </submittedName>
</protein>
<keyword evidence="4" id="KW-0479">Metal-binding</keyword>
<evidence type="ECO:0000256" key="1">
    <source>
        <dbReference type="ARBA" id="ARBA00004141"/>
    </source>
</evidence>
<evidence type="ECO:0000256" key="3">
    <source>
        <dbReference type="ARBA" id="ARBA00022692"/>
    </source>
</evidence>
<keyword evidence="3 12" id="KW-0812">Transmembrane</keyword>
<comment type="subcellular location">
    <subcellularLocation>
        <location evidence="1">Membrane</location>
        <topology evidence="1">Multi-pass membrane protein</topology>
    </subcellularLocation>
</comment>
<dbReference type="Pfam" id="PF01794">
    <property type="entry name" value="Ferric_reduct"/>
    <property type="match status" value="1"/>
</dbReference>
<dbReference type="InterPro" id="IPR013130">
    <property type="entry name" value="Fe3_Rdtase_TM_dom"/>
</dbReference>
<keyword evidence="8 12" id="KW-1133">Transmembrane helix</keyword>
<keyword evidence="5" id="KW-0274">FAD</keyword>
<accession>A0A1R0H3Y1</accession>
<dbReference type="InterPro" id="IPR013121">
    <property type="entry name" value="Fe_red_NAD-bd_6"/>
</dbReference>
<dbReference type="GO" id="GO:0042742">
    <property type="term" value="P:defense response to bacterium"/>
    <property type="evidence" value="ECO:0007669"/>
    <property type="project" value="UniProtKB-ARBA"/>
</dbReference>
<dbReference type="SUPFAM" id="SSF63380">
    <property type="entry name" value="Riboflavin synthase domain-like"/>
    <property type="match status" value="1"/>
</dbReference>
<name>A0A1R0H3Y1_9FUNG</name>
<dbReference type="Gene3D" id="2.40.30.10">
    <property type="entry name" value="Translation factors"/>
    <property type="match status" value="1"/>
</dbReference>
<evidence type="ECO:0000256" key="12">
    <source>
        <dbReference type="SAM" id="Phobius"/>
    </source>
</evidence>
<keyword evidence="6" id="KW-0521">NADP</keyword>
<dbReference type="GO" id="GO:0016175">
    <property type="term" value="F:superoxide-generating NAD(P)H oxidase activity"/>
    <property type="evidence" value="ECO:0007669"/>
    <property type="project" value="UniProtKB-ARBA"/>
</dbReference>
<dbReference type="EMBL" id="LSSL01000733">
    <property type="protein sequence ID" value="OLY83831.1"/>
    <property type="molecule type" value="Genomic_DNA"/>
</dbReference>
<evidence type="ECO:0000256" key="8">
    <source>
        <dbReference type="ARBA" id="ARBA00022989"/>
    </source>
</evidence>
<evidence type="ECO:0000256" key="7">
    <source>
        <dbReference type="ARBA" id="ARBA00022982"/>
    </source>
</evidence>
<dbReference type="Proteomes" id="UP000187455">
    <property type="component" value="Unassembled WGS sequence"/>
</dbReference>
<dbReference type="GO" id="GO:0009653">
    <property type="term" value="P:anatomical structure morphogenesis"/>
    <property type="evidence" value="ECO:0007669"/>
    <property type="project" value="UniProtKB-ARBA"/>
</dbReference>
<dbReference type="InterPro" id="IPR039261">
    <property type="entry name" value="FNR_nucleotide-bd"/>
</dbReference>
<evidence type="ECO:0000256" key="5">
    <source>
        <dbReference type="ARBA" id="ARBA00022827"/>
    </source>
</evidence>
<dbReference type="GO" id="GO:0043020">
    <property type="term" value="C:NADPH oxidase complex"/>
    <property type="evidence" value="ECO:0007669"/>
    <property type="project" value="TreeGrafter"/>
</dbReference>
<dbReference type="InterPro" id="IPR013112">
    <property type="entry name" value="FAD-bd_8"/>
</dbReference>
<dbReference type="InterPro" id="IPR000778">
    <property type="entry name" value="Cyt_b245_heavy_chain"/>
</dbReference>
<dbReference type="PANTHER" id="PTHR11972">
    <property type="entry name" value="NADPH OXIDASE"/>
    <property type="match status" value="1"/>
</dbReference>
<evidence type="ECO:0000256" key="10">
    <source>
        <dbReference type="ARBA" id="ARBA00023065"/>
    </source>
</evidence>
<dbReference type="InterPro" id="IPR017938">
    <property type="entry name" value="Riboflavin_synthase-like_b-brl"/>
</dbReference>
<sequence length="617" mass="70420">MKLLLKKSPKFDEKSYALAPKKTIFSTISIWFEGNGKWSVFFGLWLLTLLVVLVLGAINYSTNEIWQAQKTRFGASFVISRTSALLIHVNVAVVMLPICRSLLTLLRSTRLSQILSFDLNIKFHKFVGWTIVVFSIIHALGHYRNYYILAYDSASDSGRSVAAQFFWLLLVSGPSWTGHIMLICLLLIAIPATDSSRKSNFNRFYYLHHLFAVFFLLFSIHGAFCLLKPSSPPYCTRGAAFYKYYLFTGFIYLVERVRRELRGTNLGRILYRESSDSNGKISKVILHPSRVIEIQMQKDPQVNFKSGQFIYLNCPAISNIEWHPFTLTSAPEEDFFSVHIRVVGDWTSSLASALGIDELSTEFEKIEQPVLQQLSRPNSYSKHHLDNRNSAKRNSNKYRKSLQLKLSNFVLPKLIIDGPFGCASEEVFSHEVAVLFGSGIGVTPFASILKSIWYRHNSPGNVSSLQKVYFIWTSKETESFEWFQDLLLAIEEEEILEFGALDSFNSPSQFSTSKNFIEFQIHLTKKFNSYQMGNVILNDMEGMQDVITNLKSPTFYGRPNLGSIFSTVAKRHPGADVGVFFCGPEGMGRDIEKTLYTWNKNYYFPGATKFSYKKENF</sequence>
<comment type="caution">
    <text evidence="14">The sequence shown here is derived from an EMBL/GenBank/DDBJ whole genome shotgun (WGS) entry which is preliminary data.</text>
</comment>
<feature type="transmembrane region" description="Helical" evidence="12">
    <location>
        <begin position="78"/>
        <end position="106"/>
    </location>
</feature>
<dbReference type="PANTHER" id="PTHR11972:SF153">
    <property type="entry name" value="SUPEROXIDE-GENERATING NADPH OXIDASE HEAVY CHAIN SUBUNIT A"/>
    <property type="match status" value="1"/>
</dbReference>
<reference evidence="14 15" key="1">
    <citation type="journal article" date="2016" name="Mol. Biol. Evol.">
        <title>Genome-Wide Survey of Gut Fungi (Harpellales) Reveals the First Horizontally Transferred Ubiquitin Gene from a Mosquito Host.</title>
        <authorList>
            <person name="Wang Y."/>
            <person name="White M.M."/>
            <person name="Kvist S."/>
            <person name="Moncalvo J.M."/>
        </authorList>
    </citation>
    <scope>NUCLEOTIDE SEQUENCE [LARGE SCALE GENOMIC DNA]</scope>
    <source>
        <strain evidence="14 15">ALG-7-W6</strain>
    </source>
</reference>
<keyword evidence="11 12" id="KW-0472">Membrane</keyword>
<dbReference type="GO" id="GO:0042554">
    <property type="term" value="P:superoxide anion generation"/>
    <property type="evidence" value="ECO:0007669"/>
    <property type="project" value="TreeGrafter"/>
</dbReference>
<dbReference type="AlphaFoldDB" id="A0A1R0H3Y1"/>
<dbReference type="FunFam" id="2.40.30.10:FF:000059">
    <property type="entry name" value="dual oxidase isoform X1"/>
    <property type="match status" value="1"/>
</dbReference>
<proteinExistence type="predicted"/>
<dbReference type="InterPro" id="IPR017927">
    <property type="entry name" value="FAD-bd_FR_type"/>
</dbReference>
<dbReference type="CDD" id="cd06186">
    <property type="entry name" value="NOX_Duox_like_FAD_NADP"/>
    <property type="match status" value="1"/>
</dbReference>
<feature type="transmembrane region" description="Helical" evidence="12">
    <location>
        <begin position="165"/>
        <end position="192"/>
    </location>
</feature>
<dbReference type="SFLD" id="SFLDS00052">
    <property type="entry name" value="Ferric_Reductase_Domain"/>
    <property type="match status" value="1"/>
</dbReference>
<dbReference type="Pfam" id="PF08022">
    <property type="entry name" value="FAD_binding_8"/>
    <property type="match status" value="1"/>
</dbReference>
<evidence type="ECO:0000313" key="14">
    <source>
        <dbReference type="EMBL" id="OLY83831.1"/>
    </source>
</evidence>
<feature type="transmembrane region" description="Helical" evidence="12">
    <location>
        <begin position="204"/>
        <end position="224"/>
    </location>
</feature>
<dbReference type="GO" id="GO:0046872">
    <property type="term" value="F:metal ion binding"/>
    <property type="evidence" value="ECO:0007669"/>
    <property type="project" value="UniProtKB-KW"/>
</dbReference>
<dbReference type="OrthoDB" id="167398at2759"/>
<dbReference type="SFLD" id="SFLDG01169">
    <property type="entry name" value="NADPH_oxidase_subgroup_(NOX)"/>
    <property type="match status" value="1"/>
</dbReference>
<evidence type="ECO:0000313" key="15">
    <source>
        <dbReference type="Proteomes" id="UP000187455"/>
    </source>
</evidence>
<dbReference type="InterPro" id="IPR050369">
    <property type="entry name" value="RBOH/FRE"/>
</dbReference>
<keyword evidence="10" id="KW-0406">Ion transport</keyword>
<dbReference type="PROSITE" id="PS51384">
    <property type="entry name" value="FAD_FR"/>
    <property type="match status" value="1"/>
</dbReference>
<evidence type="ECO:0000256" key="6">
    <source>
        <dbReference type="ARBA" id="ARBA00022857"/>
    </source>
</evidence>
<evidence type="ECO:0000256" key="9">
    <source>
        <dbReference type="ARBA" id="ARBA00023002"/>
    </source>
</evidence>
<dbReference type="SUPFAM" id="SSF52343">
    <property type="entry name" value="Ferredoxin reductase-like, C-terminal NADP-linked domain"/>
    <property type="match status" value="1"/>
</dbReference>
<gene>
    <name evidence="14" type="ORF">AYI68_g2018</name>
</gene>
<keyword evidence="15" id="KW-1185">Reference proteome</keyword>
<dbReference type="SFLD" id="SFLDG01168">
    <property type="entry name" value="Ferric_reductase_subgroup_(FRE"/>
    <property type="match status" value="1"/>
</dbReference>
<dbReference type="Gene3D" id="3.40.50.80">
    <property type="entry name" value="Nucleotide-binding domain of ferredoxin-NADP reductase (FNR) module"/>
    <property type="match status" value="1"/>
</dbReference>
<keyword evidence="7" id="KW-0249">Electron transport</keyword>
<feature type="domain" description="FAD-binding FR-type" evidence="13">
    <location>
        <begin position="274"/>
        <end position="386"/>
    </location>
</feature>
<dbReference type="STRING" id="133383.A0A1R0H3Y1"/>
<evidence type="ECO:0000256" key="4">
    <source>
        <dbReference type="ARBA" id="ARBA00022723"/>
    </source>
</evidence>
<feature type="transmembrane region" description="Helical" evidence="12">
    <location>
        <begin position="126"/>
        <end position="145"/>
    </location>
</feature>
<keyword evidence="10" id="KW-0813">Transport</keyword>
<keyword evidence="2" id="KW-0285">Flavoprotein</keyword>
<dbReference type="Pfam" id="PF08030">
    <property type="entry name" value="NAD_binding_6"/>
    <property type="match status" value="1"/>
</dbReference>
<evidence type="ECO:0000256" key="2">
    <source>
        <dbReference type="ARBA" id="ARBA00022630"/>
    </source>
</evidence>
<evidence type="ECO:0000259" key="13">
    <source>
        <dbReference type="PROSITE" id="PS51384"/>
    </source>
</evidence>
<evidence type="ECO:0000256" key="11">
    <source>
        <dbReference type="ARBA" id="ARBA00023136"/>
    </source>
</evidence>
<keyword evidence="9" id="KW-0560">Oxidoreductase</keyword>